<feature type="domain" description="Saccharopine dehydrogenase NADP binding" evidence="3">
    <location>
        <begin position="11"/>
        <end position="140"/>
    </location>
</feature>
<dbReference type="EMBL" id="ML987196">
    <property type="protein sequence ID" value="KAF2248154.1"/>
    <property type="molecule type" value="Genomic_DNA"/>
</dbReference>
<sequence>MAENSRPYELVLLGATGYTGKLTAEWITTNLPQDLKWAIAGRNAKKLQSVADELKELNPNRPQPDIETCELQKDQLSRLTTKTRLLINTIGPFMHFGEPVVAACAENGTHYLDCTGEVPWYYDMIAKYHTLARKNGAIIIPQCGVDSVPADIMAFSLTTHIRKTLHAGTLNVIMSLYDLKSGLSGGTSLTTLDLFEKYPLREMAKRLHPYSISPVKPNSPSKAPRGSLFYRLLGLQSIPELGGIQTTHVMASVDTCIVHRSWGLYESTATSRPSLSYGPYFRFTEYMRAKSLLFGVLFKLGVGLFGLLLALPPTRLLLSPLVRRFVISKAGEGPAKESMKKDFMSYRAVGIADTERKEKVMGRLDVAHGGYATTALTLSAAADVILRGDVGKTEAGRLGGGILTPATLGEEYVGKLNEFGMKIQVGQ</sequence>
<dbReference type="RefSeq" id="XP_033683158.1">
    <property type="nucleotide sequence ID" value="XM_033831574.1"/>
</dbReference>
<keyword evidence="2" id="KW-1133">Transmembrane helix</keyword>
<dbReference type="PANTHER" id="PTHR12286:SF5">
    <property type="entry name" value="SACCHAROPINE DEHYDROGENASE-LIKE OXIDOREDUCTASE"/>
    <property type="match status" value="1"/>
</dbReference>
<accession>A0A6A6IC51</accession>
<evidence type="ECO:0000313" key="4">
    <source>
        <dbReference type="EMBL" id="KAF2248154.1"/>
    </source>
</evidence>
<evidence type="ECO:0000256" key="1">
    <source>
        <dbReference type="ARBA" id="ARBA00038048"/>
    </source>
</evidence>
<dbReference type="GeneID" id="54584904"/>
<reference evidence="4" key="1">
    <citation type="journal article" date="2020" name="Stud. Mycol.">
        <title>101 Dothideomycetes genomes: a test case for predicting lifestyles and emergence of pathogens.</title>
        <authorList>
            <person name="Haridas S."/>
            <person name="Albert R."/>
            <person name="Binder M."/>
            <person name="Bloem J."/>
            <person name="Labutti K."/>
            <person name="Salamov A."/>
            <person name="Andreopoulos B."/>
            <person name="Baker S."/>
            <person name="Barry K."/>
            <person name="Bills G."/>
            <person name="Bluhm B."/>
            <person name="Cannon C."/>
            <person name="Castanera R."/>
            <person name="Culley D."/>
            <person name="Daum C."/>
            <person name="Ezra D."/>
            <person name="Gonzalez J."/>
            <person name="Henrissat B."/>
            <person name="Kuo A."/>
            <person name="Liang C."/>
            <person name="Lipzen A."/>
            <person name="Lutzoni F."/>
            <person name="Magnuson J."/>
            <person name="Mondo S."/>
            <person name="Nolan M."/>
            <person name="Ohm R."/>
            <person name="Pangilinan J."/>
            <person name="Park H.-J."/>
            <person name="Ramirez L."/>
            <person name="Alfaro M."/>
            <person name="Sun H."/>
            <person name="Tritt A."/>
            <person name="Yoshinaga Y."/>
            <person name="Zwiers L.-H."/>
            <person name="Turgeon B."/>
            <person name="Goodwin S."/>
            <person name="Spatafora J."/>
            <person name="Crous P."/>
            <person name="Grigoriev I."/>
        </authorList>
    </citation>
    <scope>NUCLEOTIDE SEQUENCE</scope>
    <source>
        <strain evidence="4">CBS 122368</strain>
    </source>
</reference>
<evidence type="ECO:0000256" key="2">
    <source>
        <dbReference type="SAM" id="Phobius"/>
    </source>
</evidence>
<evidence type="ECO:0000313" key="5">
    <source>
        <dbReference type="Proteomes" id="UP000800094"/>
    </source>
</evidence>
<dbReference type="Gene3D" id="3.40.50.720">
    <property type="entry name" value="NAD(P)-binding Rossmann-like Domain"/>
    <property type="match status" value="1"/>
</dbReference>
<dbReference type="SUPFAM" id="SSF51735">
    <property type="entry name" value="NAD(P)-binding Rossmann-fold domains"/>
    <property type="match status" value="1"/>
</dbReference>
<protein>
    <submittedName>
        <fullName evidence="4">Saccharopine dehydrogenase</fullName>
    </submittedName>
</protein>
<dbReference type="GO" id="GO:0005811">
    <property type="term" value="C:lipid droplet"/>
    <property type="evidence" value="ECO:0007669"/>
    <property type="project" value="TreeGrafter"/>
</dbReference>
<name>A0A6A6IC51_9PLEO</name>
<keyword evidence="2" id="KW-0812">Transmembrane</keyword>
<dbReference type="GO" id="GO:0009247">
    <property type="term" value="P:glycolipid biosynthetic process"/>
    <property type="evidence" value="ECO:0007669"/>
    <property type="project" value="TreeGrafter"/>
</dbReference>
<dbReference type="GO" id="GO:0005886">
    <property type="term" value="C:plasma membrane"/>
    <property type="evidence" value="ECO:0007669"/>
    <property type="project" value="TreeGrafter"/>
</dbReference>
<comment type="similarity">
    <text evidence="1">Belongs to the saccharopine dehydrogenase family.</text>
</comment>
<dbReference type="Proteomes" id="UP000800094">
    <property type="component" value="Unassembled WGS sequence"/>
</dbReference>
<dbReference type="OrthoDB" id="10268090at2759"/>
<gene>
    <name evidence="4" type="ORF">BU26DRAFT_540934</name>
</gene>
<feature type="transmembrane region" description="Helical" evidence="2">
    <location>
        <begin position="292"/>
        <end position="311"/>
    </location>
</feature>
<organism evidence="4 5">
    <name type="scientific">Trematosphaeria pertusa</name>
    <dbReference type="NCBI Taxonomy" id="390896"/>
    <lineage>
        <taxon>Eukaryota</taxon>
        <taxon>Fungi</taxon>
        <taxon>Dikarya</taxon>
        <taxon>Ascomycota</taxon>
        <taxon>Pezizomycotina</taxon>
        <taxon>Dothideomycetes</taxon>
        <taxon>Pleosporomycetidae</taxon>
        <taxon>Pleosporales</taxon>
        <taxon>Massarineae</taxon>
        <taxon>Trematosphaeriaceae</taxon>
        <taxon>Trematosphaeria</taxon>
    </lineage>
</organism>
<dbReference type="InterPro" id="IPR036291">
    <property type="entry name" value="NAD(P)-bd_dom_sf"/>
</dbReference>
<dbReference type="PANTHER" id="PTHR12286">
    <property type="entry name" value="SACCHAROPINE DEHYDROGENASE-LIKE OXIDOREDUCTASE"/>
    <property type="match status" value="1"/>
</dbReference>
<evidence type="ECO:0000259" key="3">
    <source>
        <dbReference type="Pfam" id="PF03435"/>
    </source>
</evidence>
<keyword evidence="5" id="KW-1185">Reference proteome</keyword>
<dbReference type="InterPro" id="IPR005097">
    <property type="entry name" value="Sacchrp_dh_NADP-bd"/>
</dbReference>
<dbReference type="Pfam" id="PF03435">
    <property type="entry name" value="Sacchrp_dh_NADP"/>
    <property type="match status" value="1"/>
</dbReference>
<proteinExistence type="inferred from homology"/>
<dbReference type="AlphaFoldDB" id="A0A6A6IC51"/>
<dbReference type="InterPro" id="IPR051276">
    <property type="entry name" value="Saccharopine_DH-like_oxidrdct"/>
</dbReference>
<keyword evidence="2" id="KW-0472">Membrane</keyword>
<dbReference type="GO" id="GO:0005739">
    <property type="term" value="C:mitochondrion"/>
    <property type="evidence" value="ECO:0007669"/>
    <property type="project" value="TreeGrafter"/>
</dbReference>